<reference evidence="2" key="1">
    <citation type="journal article" date="2023" name="IScience">
        <title>Live-bearing cockroach genome reveals convergent evolutionary mechanisms linked to viviparity in insects and beyond.</title>
        <authorList>
            <person name="Fouks B."/>
            <person name="Harrison M.C."/>
            <person name="Mikhailova A.A."/>
            <person name="Marchal E."/>
            <person name="English S."/>
            <person name="Carruthers M."/>
            <person name="Jennings E.C."/>
            <person name="Chiamaka E.L."/>
            <person name="Frigard R.A."/>
            <person name="Pippel M."/>
            <person name="Attardo G.M."/>
            <person name="Benoit J.B."/>
            <person name="Bornberg-Bauer E."/>
            <person name="Tobe S.S."/>
        </authorList>
    </citation>
    <scope>NUCLEOTIDE SEQUENCE</scope>
    <source>
        <strain evidence="2">Stay&amp;Tobe</strain>
    </source>
</reference>
<dbReference type="CDD" id="cd04301">
    <property type="entry name" value="NAT_SF"/>
    <property type="match status" value="1"/>
</dbReference>
<dbReference type="InterPro" id="IPR000182">
    <property type="entry name" value="GNAT_dom"/>
</dbReference>
<dbReference type="InterPro" id="IPR016181">
    <property type="entry name" value="Acyl_CoA_acyltransferase"/>
</dbReference>
<dbReference type="PROSITE" id="PS51186">
    <property type="entry name" value="GNAT"/>
    <property type="match status" value="1"/>
</dbReference>
<evidence type="ECO:0000259" key="1">
    <source>
        <dbReference type="PROSITE" id="PS51186"/>
    </source>
</evidence>
<dbReference type="AlphaFoldDB" id="A0AAD8EAR0"/>
<protein>
    <recommendedName>
        <fullName evidence="1">N-acetyltransferase domain-containing protein</fullName>
    </recommendedName>
</protein>
<feature type="domain" description="N-acetyltransferase" evidence="1">
    <location>
        <begin position="5"/>
        <end position="166"/>
    </location>
</feature>
<sequence>MEEEYNFVSAEEVDRDKLAEFLRNNFYKYEPVNLGFQAPPDRPIEAMKILDFLKEGTSIAAVTTSGDIIGADSSLYLHVIAVHQNALGKGIGKKLVKRSMEIAKSKGFPFIWAMCTSYYSAKICNLLGMECVFKKSYQEYKNEAGIAECLPPEPHNQIAIYVLKFN</sequence>
<dbReference type="Pfam" id="PF00583">
    <property type="entry name" value="Acetyltransf_1"/>
    <property type="match status" value="1"/>
</dbReference>
<dbReference type="PANTHER" id="PTHR20905:SF1">
    <property type="entry name" value="AT07410P-RELATED"/>
    <property type="match status" value="1"/>
</dbReference>
<dbReference type="PANTHER" id="PTHR20905">
    <property type="entry name" value="N-ACETYLTRANSFERASE-RELATED"/>
    <property type="match status" value="1"/>
</dbReference>
<accession>A0AAD8EAR0</accession>
<dbReference type="GO" id="GO:0008080">
    <property type="term" value="F:N-acetyltransferase activity"/>
    <property type="evidence" value="ECO:0007669"/>
    <property type="project" value="TreeGrafter"/>
</dbReference>
<keyword evidence="3" id="KW-1185">Reference proteome</keyword>
<dbReference type="SUPFAM" id="SSF55729">
    <property type="entry name" value="Acyl-CoA N-acyltransferases (Nat)"/>
    <property type="match status" value="1"/>
</dbReference>
<dbReference type="Proteomes" id="UP001233999">
    <property type="component" value="Unassembled WGS sequence"/>
</dbReference>
<dbReference type="EMBL" id="JASPKZ010007696">
    <property type="protein sequence ID" value="KAJ9582974.1"/>
    <property type="molecule type" value="Genomic_DNA"/>
</dbReference>
<comment type="caution">
    <text evidence="2">The sequence shown here is derived from an EMBL/GenBank/DDBJ whole genome shotgun (WGS) entry which is preliminary data.</text>
</comment>
<evidence type="ECO:0000313" key="3">
    <source>
        <dbReference type="Proteomes" id="UP001233999"/>
    </source>
</evidence>
<organism evidence="2 3">
    <name type="scientific">Diploptera punctata</name>
    <name type="common">Pacific beetle cockroach</name>
    <dbReference type="NCBI Taxonomy" id="6984"/>
    <lineage>
        <taxon>Eukaryota</taxon>
        <taxon>Metazoa</taxon>
        <taxon>Ecdysozoa</taxon>
        <taxon>Arthropoda</taxon>
        <taxon>Hexapoda</taxon>
        <taxon>Insecta</taxon>
        <taxon>Pterygota</taxon>
        <taxon>Neoptera</taxon>
        <taxon>Polyneoptera</taxon>
        <taxon>Dictyoptera</taxon>
        <taxon>Blattodea</taxon>
        <taxon>Blaberoidea</taxon>
        <taxon>Blaberidae</taxon>
        <taxon>Diplopterinae</taxon>
        <taxon>Diploptera</taxon>
    </lineage>
</organism>
<dbReference type="Gene3D" id="3.40.630.30">
    <property type="match status" value="2"/>
</dbReference>
<evidence type="ECO:0000313" key="2">
    <source>
        <dbReference type="EMBL" id="KAJ9582974.1"/>
    </source>
</evidence>
<proteinExistence type="predicted"/>
<name>A0AAD8EAR0_DIPPU</name>
<gene>
    <name evidence="2" type="ORF">L9F63_022678</name>
</gene>
<reference evidence="2" key="2">
    <citation type="submission" date="2023-05" db="EMBL/GenBank/DDBJ databases">
        <authorList>
            <person name="Fouks B."/>
        </authorList>
    </citation>
    <scope>NUCLEOTIDE SEQUENCE</scope>
    <source>
        <strain evidence="2">Stay&amp;Tobe</strain>
        <tissue evidence="2">Testes</tissue>
    </source>
</reference>